<organism evidence="2 3">
    <name type="scientific">Kaistella carnis</name>
    <dbReference type="NCBI Taxonomy" id="1241979"/>
    <lineage>
        <taxon>Bacteria</taxon>
        <taxon>Pseudomonadati</taxon>
        <taxon>Bacteroidota</taxon>
        <taxon>Flavobacteriia</taxon>
        <taxon>Flavobacteriales</taxon>
        <taxon>Weeksellaceae</taxon>
        <taxon>Chryseobacterium group</taxon>
        <taxon>Kaistella</taxon>
    </lineage>
</organism>
<name>A0A3G8XJN0_9FLAO</name>
<dbReference type="InterPro" id="IPR036873">
    <property type="entry name" value="Rhodanese-like_dom_sf"/>
</dbReference>
<protein>
    <submittedName>
        <fullName evidence="2">Rhodanese-like domain-containing protein</fullName>
    </submittedName>
</protein>
<dbReference type="RefSeq" id="WP_125025355.1">
    <property type="nucleotide sequence ID" value="NZ_CP034159.1"/>
</dbReference>
<dbReference type="SUPFAM" id="SSF52821">
    <property type="entry name" value="Rhodanese/Cell cycle control phosphatase"/>
    <property type="match status" value="1"/>
</dbReference>
<dbReference type="SMART" id="SM00450">
    <property type="entry name" value="RHOD"/>
    <property type="match status" value="1"/>
</dbReference>
<evidence type="ECO:0000313" key="3">
    <source>
        <dbReference type="Proteomes" id="UP000270185"/>
    </source>
</evidence>
<dbReference type="OrthoDB" id="1450994at2"/>
<dbReference type="PANTHER" id="PTHR43031">
    <property type="entry name" value="FAD-DEPENDENT OXIDOREDUCTASE"/>
    <property type="match status" value="1"/>
</dbReference>
<dbReference type="EMBL" id="CP034159">
    <property type="protein sequence ID" value="AZI33715.1"/>
    <property type="molecule type" value="Genomic_DNA"/>
</dbReference>
<dbReference type="PROSITE" id="PS51257">
    <property type="entry name" value="PROKAR_LIPOPROTEIN"/>
    <property type="match status" value="1"/>
</dbReference>
<accession>A0A3G8XJN0</accession>
<dbReference type="InterPro" id="IPR001763">
    <property type="entry name" value="Rhodanese-like_dom"/>
</dbReference>
<gene>
    <name evidence="2" type="ORF">EIB73_11190</name>
</gene>
<dbReference type="Proteomes" id="UP000270185">
    <property type="component" value="Chromosome"/>
</dbReference>
<proteinExistence type="predicted"/>
<dbReference type="InterPro" id="IPR050229">
    <property type="entry name" value="GlpE_sulfurtransferase"/>
</dbReference>
<dbReference type="Gene3D" id="3.40.250.10">
    <property type="entry name" value="Rhodanese-like domain"/>
    <property type="match status" value="1"/>
</dbReference>
<dbReference type="PANTHER" id="PTHR43031:SF1">
    <property type="entry name" value="PYRIDINE NUCLEOTIDE-DISULPHIDE OXIDOREDUCTASE"/>
    <property type="match status" value="1"/>
</dbReference>
<keyword evidence="3" id="KW-1185">Reference proteome</keyword>
<dbReference type="Pfam" id="PF00581">
    <property type="entry name" value="Rhodanese"/>
    <property type="match status" value="1"/>
</dbReference>
<dbReference type="AlphaFoldDB" id="A0A3G8XJN0"/>
<reference evidence="3" key="1">
    <citation type="submission" date="2018-11" db="EMBL/GenBank/DDBJ databases">
        <title>Proposal to divide the Flavobacteriaceae and reorganize its genera based on Amino Acid Identity values calculated from whole genome sequences.</title>
        <authorList>
            <person name="Nicholson A.C."/>
            <person name="Gulvik C.A."/>
            <person name="Whitney A.M."/>
            <person name="Humrighouse B.W."/>
            <person name="Bell M."/>
            <person name="Holmes B."/>
            <person name="Steigerwalt A.G."/>
            <person name="Villarma A."/>
            <person name="Sheth M."/>
            <person name="Batra D."/>
            <person name="Pryor J."/>
            <person name="Bernardet J.-F."/>
            <person name="Hugo C."/>
            <person name="Kampfer P."/>
            <person name="Newman J.D."/>
            <person name="McQuiston J.R."/>
        </authorList>
    </citation>
    <scope>NUCLEOTIDE SEQUENCE [LARGE SCALE GENOMIC DNA]</scope>
    <source>
        <strain evidence="3">G0081</strain>
    </source>
</reference>
<sequence>MNFKHLIILLIFFAGISSCKSVSVENEVSRTEIKEMVTDTETVLVDVRIPEEFAEKTAKGAINIPLATIEQNLDFLKKQKQIVVFCNRGRQAEQAVELLKKNGITNVYSAKTVQNVEAIQNEK</sequence>
<dbReference type="PROSITE" id="PS50206">
    <property type="entry name" value="RHODANESE_3"/>
    <property type="match status" value="1"/>
</dbReference>
<dbReference type="KEGG" id="ccas:EIB73_11190"/>
<feature type="domain" description="Rhodanese" evidence="1">
    <location>
        <begin position="38"/>
        <end position="118"/>
    </location>
</feature>
<dbReference type="CDD" id="cd00158">
    <property type="entry name" value="RHOD"/>
    <property type="match status" value="1"/>
</dbReference>
<evidence type="ECO:0000259" key="1">
    <source>
        <dbReference type="PROSITE" id="PS50206"/>
    </source>
</evidence>
<evidence type="ECO:0000313" key="2">
    <source>
        <dbReference type="EMBL" id="AZI33715.1"/>
    </source>
</evidence>